<dbReference type="Gene3D" id="3.40.50.720">
    <property type="entry name" value="NAD(P)-binding Rossmann-like Domain"/>
    <property type="match status" value="2"/>
</dbReference>
<evidence type="ECO:0000256" key="1">
    <source>
        <dbReference type="ARBA" id="ARBA00006601"/>
    </source>
</evidence>
<dbReference type="SUPFAM" id="SSF51735">
    <property type="entry name" value="NAD(P)-binding Rossmann-fold domains"/>
    <property type="match status" value="1"/>
</dbReference>
<dbReference type="SMART" id="SM00984">
    <property type="entry name" value="UDPG_MGDP_dh_C"/>
    <property type="match status" value="1"/>
</dbReference>
<dbReference type="Proteomes" id="UP001209317">
    <property type="component" value="Unassembled WGS sequence"/>
</dbReference>
<name>A0AAE3LQK9_9BACT</name>
<dbReference type="InterPro" id="IPR001732">
    <property type="entry name" value="UDP-Glc/GDP-Man_DH_N"/>
</dbReference>
<dbReference type="InterPro" id="IPR014027">
    <property type="entry name" value="UDP-Glc/GDP-Man_DH_C"/>
</dbReference>
<dbReference type="GO" id="GO:0016616">
    <property type="term" value="F:oxidoreductase activity, acting on the CH-OH group of donors, NAD or NADP as acceptor"/>
    <property type="evidence" value="ECO:0007669"/>
    <property type="project" value="InterPro"/>
</dbReference>
<evidence type="ECO:0000259" key="5">
    <source>
        <dbReference type="SMART" id="SM00984"/>
    </source>
</evidence>
<evidence type="ECO:0000256" key="4">
    <source>
        <dbReference type="PIRNR" id="PIRNR000124"/>
    </source>
</evidence>
<dbReference type="InterPro" id="IPR028359">
    <property type="entry name" value="UDP_ManNAc/GlcNAc_DH"/>
</dbReference>
<dbReference type="InterPro" id="IPR036291">
    <property type="entry name" value="NAD(P)-bd_dom_sf"/>
</dbReference>
<dbReference type="PIRSF" id="PIRSF000124">
    <property type="entry name" value="UDPglc_GDPman_dh"/>
    <property type="match status" value="1"/>
</dbReference>
<comment type="caution">
    <text evidence="6">The sequence shown here is derived from an EMBL/GenBank/DDBJ whole genome shotgun (WGS) entry which is preliminary data.</text>
</comment>
<dbReference type="SUPFAM" id="SSF52413">
    <property type="entry name" value="UDP-glucose/GDP-mannose dehydrogenase C-terminal domain"/>
    <property type="match status" value="1"/>
</dbReference>
<protein>
    <submittedName>
        <fullName evidence="6">Nucleotide sugar dehydrogenase</fullName>
    </submittedName>
</protein>
<dbReference type="NCBIfam" id="TIGR03026">
    <property type="entry name" value="NDP-sugDHase"/>
    <property type="match status" value="1"/>
</dbReference>
<feature type="domain" description="UDP-glucose/GDP-mannose dehydrogenase C-terminal" evidence="5">
    <location>
        <begin position="325"/>
        <end position="423"/>
    </location>
</feature>
<dbReference type="RefSeq" id="WP_263038076.1">
    <property type="nucleotide sequence ID" value="NZ_JAOTPL010000011.1"/>
</dbReference>
<dbReference type="GO" id="GO:0016628">
    <property type="term" value="F:oxidoreductase activity, acting on the CH-CH group of donors, NAD or NADP as acceptor"/>
    <property type="evidence" value="ECO:0007669"/>
    <property type="project" value="InterPro"/>
</dbReference>
<dbReference type="InterPro" id="IPR017476">
    <property type="entry name" value="UDP-Glc/GDP-Man"/>
</dbReference>
<dbReference type="PANTHER" id="PTHR43491">
    <property type="entry name" value="UDP-N-ACETYL-D-MANNOSAMINE DEHYDROGENASE"/>
    <property type="match status" value="1"/>
</dbReference>
<evidence type="ECO:0000256" key="2">
    <source>
        <dbReference type="ARBA" id="ARBA00023002"/>
    </source>
</evidence>
<keyword evidence="2" id="KW-0560">Oxidoreductase</keyword>
<accession>A0AAE3LQK9</accession>
<dbReference type="Pfam" id="PF00984">
    <property type="entry name" value="UDPG_MGDP_dh"/>
    <property type="match status" value="1"/>
</dbReference>
<dbReference type="InterPro" id="IPR014026">
    <property type="entry name" value="UDP-Glc/GDP-Man_DH_dimer"/>
</dbReference>
<dbReference type="Pfam" id="PF03720">
    <property type="entry name" value="UDPG_MGDP_dh_C"/>
    <property type="match status" value="1"/>
</dbReference>
<comment type="similarity">
    <text evidence="1 4">Belongs to the UDP-glucose/GDP-mannose dehydrogenase family.</text>
</comment>
<dbReference type="Pfam" id="PF03721">
    <property type="entry name" value="UDPG_MGDP_dh_N"/>
    <property type="match status" value="1"/>
</dbReference>
<proteinExistence type="inferred from homology"/>
<dbReference type="AlphaFoldDB" id="A0AAE3LQK9"/>
<dbReference type="InterPro" id="IPR036220">
    <property type="entry name" value="UDP-Glc/GDP-Man_DH_C_sf"/>
</dbReference>
<gene>
    <name evidence="6" type="ORF">OD355_08695</name>
</gene>
<dbReference type="GO" id="GO:0051287">
    <property type="term" value="F:NAD binding"/>
    <property type="evidence" value="ECO:0007669"/>
    <property type="project" value="InterPro"/>
</dbReference>
<keyword evidence="3" id="KW-0520">NAD</keyword>
<evidence type="ECO:0000256" key="3">
    <source>
        <dbReference type="ARBA" id="ARBA00023027"/>
    </source>
</evidence>
<dbReference type="SUPFAM" id="SSF48179">
    <property type="entry name" value="6-phosphogluconate dehydrogenase C-terminal domain-like"/>
    <property type="match status" value="1"/>
</dbReference>
<reference evidence="6" key="1">
    <citation type="submission" date="2022-10" db="EMBL/GenBank/DDBJ databases">
        <authorList>
            <person name="Kim H.S."/>
            <person name="Kim J.-S."/>
            <person name="Suh M.K."/>
            <person name="Eom M.K."/>
            <person name="Lee J.-S."/>
        </authorList>
    </citation>
    <scope>NUCLEOTIDE SEQUENCE</scope>
    <source>
        <strain evidence="6">LIP-5</strain>
    </source>
</reference>
<dbReference type="GO" id="GO:0000271">
    <property type="term" value="P:polysaccharide biosynthetic process"/>
    <property type="evidence" value="ECO:0007669"/>
    <property type="project" value="InterPro"/>
</dbReference>
<keyword evidence="7" id="KW-1185">Reference proteome</keyword>
<dbReference type="InterPro" id="IPR008927">
    <property type="entry name" value="6-PGluconate_DH-like_C_sf"/>
</dbReference>
<evidence type="ECO:0000313" key="7">
    <source>
        <dbReference type="Proteomes" id="UP001209317"/>
    </source>
</evidence>
<dbReference type="PANTHER" id="PTHR43491:SF2">
    <property type="entry name" value="UDP-N-ACETYL-D-MANNOSAMINE DEHYDROGENASE"/>
    <property type="match status" value="1"/>
</dbReference>
<sequence length="430" mass="47856">MQPRIAVIGLGYVGLPLARLLATKYPVAGFDINEKRAAHIQTGEDRNLEVDPALLRRVLLPQNPLHKDVKGLYCSSAVEDIRPANIYIVTVPTPIDSFNKPDLSSLKKASAMIGGLLKKGDIVVYESTVYPGCTEEVCVPELEQFSGLRYNVDFFCGYSPERINPGDKVNTIEKIKKITSGSTKIVAEKIDQLYASVITAGTYKASSIKVAEAAKAIENAQRDLNISFMNELALIFDRLDVDTNEVIEAASTKWNFIKFRPGLVGGHCISVDPYYLVHKAEAVGYYPEVILSGRKVNDQMPLFVANKLVKLMIAKGVEVNKSRVLILGFSFKENCPDFRNTKIIDVYRELQEFGVGVDVYDPWVSSRDVYKAYGIELLPELSNLEEYNGIILAVAHNDFMQIDWAALRKPGTVIFDVKSVLNRELVDGRL</sequence>
<organism evidence="6 7">
    <name type="scientific">Haoranjiania flava</name>
    <dbReference type="NCBI Taxonomy" id="1856322"/>
    <lineage>
        <taxon>Bacteria</taxon>
        <taxon>Pseudomonadati</taxon>
        <taxon>Bacteroidota</taxon>
        <taxon>Chitinophagia</taxon>
        <taxon>Chitinophagales</taxon>
        <taxon>Chitinophagaceae</taxon>
        <taxon>Haoranjiania</taxon>
    </lineage>
</organism>
<dbReference type="PIRSF" id="PIRSF500136">
    <property type="entry name" value="UDP_ManNAc_DH"/>
    <property type="match status" value="1"/>
</dbReference>
<dbReference type="EMBL" id="JAOTPL010000011">
    <property type="protein sequence ID" value="MCU7694590.1"/>
    <property type="molecule type" value="Genomic_DNA"/>
</dbReference>
<evidence type="ECO:0000313" key="6">
    <source>
        <dbReference type="EMBL" id="MCU7694590.1"/>
    </source>
</evidence>